<evidence type="ECO:0000313" key="4">
    <source>
        <dbReference type="RefSeq" id="XP_006823938.1"/>
    </source>
</evidence>
<proteinExistence type="predicted"/>
<feature type="compositionally biased region" description="Polar residues" evidence="1">
    <location>
        <begin position="32"/>
        <end position="41"/>
    </location>
</feature>
<dbReference type="PANTHER" id="PTHR23317:SF26">
    <property type="entry name" value="ZIZIMIN, ISOFORM K"/>
    <property type="match status" value="1"/>
</dbReference>
<dbReference type="PROSITE" id="PS50003">
    <property type="entry name" value="PH_DOMAIN"/>
    <property type="match status" value="1"/>
</dbReference>
<accession>A0ABM0MV97</accession>
<feature type="compositionally biased region" description="Basic and acidic residues" evidence="1">
    <location>
        <begin position="58"/>
        <end position="67"/>
    </location>
</feature>
<name>A0ABM0MV97_SACKO</name>
<feature type="domain" description="PH" evidence="2">
    <location>
        <begin position="1"/>
        <end position="29"/>
    </location>
</feature>
<dbReference type="InterPro" id="IPR026791">
    <property type="entry name" value="DOCK"/>
</dbReference>
<organism evidence="3 4">
    <name type="scientific">Saccoglossus kowalevskii</name>
    <name type="common">Acorn worm</name>
    <dbReference type="NCBI Taxonomy" id="10224"/>
    <lineage>
        <taxon>Eukaryota</taxon>
        <taxon>Metazoa</taxon>
        <taxon>Hemichordata</taxon>
        <taxon>Enteropneusta</taxon>
        <taxon>Harrimaniidae</taxon>
        <taxon>Saccoglossus</taxon>
    </lineage>
</organism>
<dbReference type="RefSeq" id="XP_006823938.1">
    <property type="nucleotide sequence ID" value="XM_006823875.1"/>
</dbReference>
<dbReference type="InterPro" id="IPR001849">
    <property type="entry name" value="PH_domain"/>
</dbReference>
<reference evidence="4" key="1">
    <citation type="submission" date="2025-08" db="UniProtKB">
        <authorList>
            <consortium name="RefSeq"/>
        </authorList>
    </citation>
    <scope>IDENTIFICATION</scope>
    <source>
        <tissue evidence="4">Testes</tissue>
    </source>
</reference>
<evidence type="ECO:0000259" key="2">
    <source>
        <dbReference type="PROSITE" id="PS50003"/>
    </source>
</evidence>
<dbReference type="GeneID" id="102806691"/>
<protein>
    <submittedName>
        <fullName evidence="4">Dedicator of cytokinesis protein 11-like</fullName>
    </submittedName>
</protein>
<gene>
    <name evidence="4" type="primary">LOC102806691</name>
</gene>
<evidence type="ECO:0000313" key="3">
    <source>
        <dbReference type="Proteomes" id="UP000694865"/>
    </source>
</evidence>
<evidence type="ECO:0000256" key="1">
    <source>
        <dbReference type="SAM" id="MobiDB-lite"/>
    </source>
</evidence>
<sequence>MQDKSLYQLASDSENDLEDWINAFNKIIQQGNEDKQSISSTDELEQDDDPLLSPSKPETLRESLEQSKHPELMKYAKETERLNAIRRKDGRQKLFGIYPTLQTVGRMLAEEKLPTVTPFKEHFGTRVMVVCEELKFRLSAVINEHGEIVDSQEENTVNGLFSVTAPHSEIYLVARIEKVLQGNITTCVEPYMKSGDILKLSQKLLKQAKIFCHRMGDYRMPFAWAARPLFQDKQVDPHADFTPFYKQESARLSDDDLLKHLKDIKASPDKLGKLQVVPGSLKISVNPVKALPPNCLTPSLVPLDPYPIPPITDVLLEIEEFIPEEGRFSYPHTNYVNHLYVYPRSLKYDGQKAFNKVFILKCLLFQHKYIGIK</sequence>
<dbReference type="PANTHER" id="PTHR23317">
    <property type="entry name" value="DEDICATOR OF CYTOKINESIS DOCK"/>
    <property type="match status" value="1"/>
</dbReference>
<feature type="region of interest" description="Disordered" evidence="1">
    <location>
        <begin position="32"/>
        <end position="67"/>
    </location>
</feature>
<dbReference type="Proteomes" id="UP000694865">
    <property type="component" value="Unplaced"/>
</dbReference>
<keyword evidence="3" id="KW-1185">Reference proteome</keyword>